<dbReference type="NCBIfam" id="TIGR02160">
    <property type="entry name" value="PA_CoA_Oxy5"/>
    <property type="match status" value="1"/>
</dbReference>
<dbReference type="InterPro" id="IPR008333">
    <property type="entry name" value="Cbr1-like_FAD-bd_dom"/>
</dbReference>
<dbReference type="Gene3D" id="2.40.30.10">
    <property type="entry name" value="Translation factors"/>
    <property type="match status" value="1"/>
</dbReference>
<dbReference type="InterPro" id="IPR001433">
    <property type="entry name" value="OxRdtase_FAD/NAD-bd"/>
</dbReference>
<dbReference type="InterPro" id="IPR017927">
    <property type="entry name" value="FAD-bd_FR_type"/>
</dbReference>
<dbReference type="SUPFAM" id="SSF63380">
    <property type="entry name" value="Riboflavin synthase domain-like"/>
    <property type="match status" value="1"/>
</dbReference>
<dbReference type="Pfam" id="PF00970">
    <property type="entry name" value="FAD_binding_6"/>
    <property type="match status" value="1"/>
</dbReference>
<dbReference type="InterPro" id="IPR001709">
    <property type="entry name" value="Flavoprot_Pyr_Nucl_cyt_Rdtase"/>
</dbReference>
<keyword evidence="7" id="KW-0408">Iron</keyword>
<dbReference type="InterPro" id="IPR011884">
    <property type="entry name" value="PaaE"/>
</dbReference>
<dbReference type="Pfam" id="PF00111">
    <property type="entry name" value="Fer2"/>
    <property type="match status" value="1"/>
</dbReference>
<accession>A0ABP9J9H7</accession>
<dbReference type="Pfam" id="PF00175">
    <property type="entry name" value="NAD_binding_1"/>
    <property type="match status" value="1"/>
</dbReference>
<evidence type="ECO:0000256" key="7">
    <source>
        <dbReference type="ARBA" id="ARBA00023004"/>
    </source>
</evidence>
<evidence type="ECO:0000256" key="4">
    <source>
        <dbReference type="ARBA" id="ARBA00022723"/>
    </source>
</evidence>
<evidence type="ECO:0000256" key="3">
    <source>
        <dbReference type="ARBA" id="ARBA00022714"/>
    </source>
</evidence>
<feature type="domain" description="FAD-binding FR-type" evidence="10">
    <location>
        <begin position="15"/>
        <end position="123"/>
    </location>
</feature>
<protein>
    <submittedName>
        <fullName evidence="11">Phenylacetate-CoA oxygenase/reductase subunit PaaK</fullName>
    </submittedName>
</protein>
<dbReference type="PROSITE" id="PS51384">
    <property type="entry name" value="FAD_FR"/>
    <property type="match status" value="1"/>
</dbReference>
<dbReference type="CDD" id="cd06214">
    <property type="entry name" value="PA_degradation_oxidoreductase_like"/>
    <property type="match status" value="1"/>
</dbReference>
<keyword evidence="5" id="KW-0274">FAD</keyword>
<dbReference type="PANTHER" id="PTHR47354">
    <property type="entry name" value="NADH OXIDOREDUCTASE HCR"/>
    <property type="match status" value="1"/>
</dbReference>
<evidence type="ECO:0000256" key="2">
    <source>
        <dbReference type="ARBA" id="ARBA00022630"/>
    </source>
</evidence>
<keyword evidence="6" id="KW-0560">Oxidoreductase</keyword>
<keyword evidence="8" id="KW-0411">Iron-sulfur</keyword>
<dbReference type="SUPFAM" id="SSF52343">
    <property type="entry name" value="Ferredoxin reductase-like, C-terminal NADP-linked domain"/>
    <property type="match status" value="1"/>
</dbReference>
<dbReference type="PRINTS" id="PR00410">
    <property type="entry name" value="PHEHYDRXLASE"/>
</dbReference>
<evidence type="ECO:0000256" key="1">
    <source>
        <dbReference type="ARBA" id="ARBA00001974"/>
    </source>
</evidence>
<dbReference type="InterPro" id="IPR012675">
    <property type="entry name" value="Beta-grasp_dom_sf"/>
</dbReference>
<comment type="caution">
    <text evidence="11">The sequence shown here is derived from an EMBL/GenBank/DDBJ whole genome shotgun (WGS) entry which is preliminary data.</text>
</comment>
<name>A0ABP9J9H7_9MICO</name>
<keyword evidence="12" id="KW-1185">Reference proteome</keyword>
<gene>
    <name evidence="11" type="primary">paaK</name>
    <name evidence="11" type="ORF">GCM10023258_14290</name>
</gene>
<keyword evidence="4" id="KW-0479">Metal-binding</keyword>
<evidence type="ECO:0000259" key="10">
    <source>
        <dbReference type="PROSITE" id="PS51384"/>
    </source>
</evidence>
<dbReference type="InterPro" id="IPR039261">
    <property type="entry name" value="FNR_nucleotide-bd"/>
</dbReference>
<keyword evidence="2" id="KW-0285">Flavoprotein</keyword>
<dbReference type="InterPro" id="IPR001041">
    <property type="entry name" value="2Fe-2S_ferredoxin-type"/>
</dbReference>
<feature type="domain" description="2Fe-2S ferredoxin-type" evidence="9">
    <location>
        <begin position="283"/>
        <end position="373"/>
    </location>
</feature>
<dbReference type="SUPFAM" id="SSF54292">
    <property type="entry name" value="2Fe-2S ferredoxin-like"/>
    <property type="match status" value="1"/>
</dbReference>
<dbReference type="InterPro" id="IPR017938">
    <property type="entry name" value="Riboflavin_synthase-like_b-brl"/>
</dbReference>
<sequence length="373" mass="40680">MTDVSTPAAAARHRARFHPLTVAAVERLTDDAVAVTFAVPDELVEEFAFEPGQHLTLRASIGGEDVRQSYSICQSRRAERGGRRLRVAAARVPDGRMSTWLNDVVAPGDVVEVMTPQGSFTCPTRPDRTRHHVAIAAGSGITPVLSLLTTALEEETGSRATLLFGNRRTSSVMFLEELEDLKNRFPGRFHLVNVLSREAQDVELFHGRLDRERLEAIFASLLPVASVDEWYLCGPFGLVTGAEELLTERGVDARHVHHEIFHVDDGTAPKRPVVVDTGAPPEATVTVNLDGRTTVIPMPSREETVLDATLRARPDAPYSCTGGVCGTCRARLVSGEVRMDRNYALEPEEVAAGIVLACQSHPVTDEVSLDYDA</sequence>
<dbReference type="EMBL" id="BAABIW010000010">
    <property type="protein sequence ID" value="GAA5023205.1"/>
    <property type="molecule type" value="Genomic_DNA"/>
</dbReference>
<evidence type="ECO:0000256" key="8">
    <source>
        <dbReference type="ARBA" id="ARBA00023014"/>
    </source>
</evidence>
<keyword evidence="3" id="KW-0001">2Fe-2S</keyword>
<dbReference type="PROSITE" id="PS00197">
    <property type="entry name" value="2FE2S_FER_1"/>
    <property type="match status" value="1"/>
</dbReference>
<dbReference type="CDD" id="cd00207">
    <property type="entry name" value="fer2"/>
    <property type="match status" value="1"/>
</dbReference>
<reference evidence="12" key="1">
    <citation type="journal article" date="2019" name="Int. J. Syst. Evol. Microbiol.">
        <title>The Global Catalogue of Microorganisms (GCM) 10K type strain sequencing project: providing services to taxonomists for standard genome sequencing and annotation.</title>
        <authorList>
            <consortium name="The Broad Institute Genomics Platform"/>
            <consortium name="The Broad Institute Genome Sequencing Center for Infectious Disease"/>
            <person name="Wu L."/>
            <person name="Ma J."/>
        </authorList>
    </citation>
    <scope>NUCLEOTIDE SEQUENCE [LARGE SCALE GENOMIC DNA]</scope>
    <source>
        <strain evidence="12">JCM 17687</strain>
    </source>
</reference>
<dbReference type="InterPro" id="IPR050415">
    <property type="entry name" value="MRET"/>
</dbReference>
<evidence type="ECO:0000256" key="5">
    <source>
        <dbReference type="ARBA" id="ARBA00022827"/>
    </source>
</evidence>
<dbReference type="RefSeq" id="WP_345506774.1">
    <property type="nucleotide sequence ID" value="NZ_BAABIW010000010.1"/>
</dbReference>
<evidence type="ECO:0000313" key="12">
    <source>
        <dbReference type="Proteomes" id="UP001500427"/>
    </source>
</evidence>
<dbReference type="Proteomes" id="UP001500427">
    <property type="component" value="Unassembled WGS sequence"/>
</dbReference>
<proteinExistence type="predicted"/>
<dbReference type="PROSITE" id="PS51085">
    <property type="entry name" value="2FE2S_FER_2"/>
    <property type="match status" value="1"/>
</dbReference>
<dbReference type="Gene3D" id="3.40.50.80">
    <property type="entry name" value="Nucleotide-binding domain of ferredoxin-NADP reductase (FNR) module"/>
    <property type="match status" value="1"/>
</dbReference>
<organism evidence="11 12">
    <name type="scientific">Terrabacter aeriphilus</name>
    <dbReference type="NCBI Taxonomy" id="515662"/>
    <lineage>
        <taxon>Bacteria</taxon>
        <taxon>Bacillati</taxon>
        <taxon>Actinomycetota</taxon>
        <taxon>Actinomycetes</taxon>
        <taxon>Micrococcales</taxon>
        <taxon>Intrasporangiaceae</taxon>
        <taxon>Terrabacter</taxon>
    </lineage>
</organism>
<evidence type="ECO:0000259" key="9">
    <source>
        <dbReference type="PROSITE" id="PS51085"/>
    </source>
</evidence>
<dbReference type="Gene3D" id="3.10.20.30">
    <property type="match status" value="1"/>
</dbReference>
<comment type="cofactor">
    <cofactor evidence="1">
        <name>FAD</name>
        <dbReference type="ChEBI" id="CHEBI:57692"/>
    </cofactor>
</comment>
<dbReference type="PANTHER" id="PTHR47354:SF8">
    <property type="entry name" value="1,2-PHENYLACETYL-COA EPOXIDASE, SUBUNIT E"/>
    <property type="match status" value="1"/>
</dbReference>
<evidence type="ECO:0000256" key="6">
    <source>
        <dbReference type="ARBA" id="ARBA00023002"/>
    </source>
</evidence>
<dbReference type="InterPro" id="IPR006058">
    <property type="entry name" value="2Fe2S_fd_BS"/>
</dbReference>
<dbReference type="InterPro" id="IPR036010">
    <property type="entry name" value="2Fe-2S_ferredoxin-like_sf"/>
</dbReference>
<dbReference type="PRINTS" id="PR00371">
    <property type="entry name" value="FPNCR"/>
</dbReference>
<evidence type="ECO:0000313" key="11">
    <source>
        <dbReference type="EMBL" id="GAA5023205.1"/>
    </source>
</evidence>